<feature type="region of interest" description="Disordered" evidence="1">
    <location>
        <begin position="68"/>
        <end position="101"/>
    </location>
</feature>
<name>A0ABD2MP85_9CUCU</name>
<protein>
    <submittedName>
        <fullName evidence="2">Uncharacterized protein</fullName>
    </submittedName>
</protein>
<dbReference type="Proteomes" id="UP001516400">
    <property type="component" value="Unassembled WGS sequence"/>
</dbReference>
<evidence type="ECO:0000256" key="1">
    <source>
        <dbReference type="SAM" id="MobiDB-lite"/>
    </source>
</evidence>
<reference evidence="2 3" key="1">
    <citation type="journal article" date="2021" name="BMC Biol.">
        <title>Horizontally acquired antibacterial genes associated with adaptive radiation of ladybird beetles.</title>
        <authorList>
            <person name="Li H.S."/>
            <person name="Tang X.F."/>
            <person name="Huang Y.H."/>
            <person name="Xu Z.Y."/>
            <person name="Chen M.L."/>
            <person name="Du X.Y."/>
            <person name="Qiu B.Y."/>
            <person name="Chen P.T."/>
            <person name="Zhang W."/>
            <person name="Slipinski A."/>
            <person name="Escalona H.E."/>
            <person name="Waterhouse R.M."/>
            <person name="Zwick A."/>
            <person name="Pang H."/>
        </authorList>
    </citation>
    <scope>NUCLEOTIDE SEQUENCE [LARGE SCALE GENOMIC DNA]</scope>
    <source>
        <strain evidence="2">SYSU2018</strain>
    </source>
</reference>
<evidence type="ECO:0000313" key="2">
    <source>
        <dbReference type="EMBL" id="KAL3268070.1"/>
    </source>
</evidence>
<keyword evidence="3" id="KW-1185">Reference proteome</keyword>
<organism evidence="2 3">
    <name type="scientific">Cryptolaemus montrouzieri</name>
    <dbReference type="NCBI Taxonomy" id="559131"/>
    <lineage>
        <taxon>Eukaryota</taxon>
        <taxon>Metazoa</taxon>
        <taxon>Ecdysozoa</taxon>
        <taxon>Arthropoda</taxon>
        <taxon>Hexapoda</taxon>
        <taxon>Insecta</taxon>
        <taxon>Pterygota</taxon>
        <taxon>Neoptera</taxon>
        <taxon>Endopterygota</taxon>
        <taxon>Coleoptera</taxon>
        <taxon>Polyphaga</taxon>
        <taxon>Cucujiformia</taxon>
        <taxon>Coccinelloidea</taxon>
        <taxon>Coccinellidae</taxon>
        <taxon>Scymninae</taxon>
        <taxon>Scymnini</taxon>
        <taxon>Cryptolaemus</taxon>
    </lineage>
</organism>
<dbReference type="EMBL" id="JABFTP020000021">
    <property type="protein sequence ID" value="KAL3268070.1"/>
    <property type="molecule type" value="Genomic_DNA"/>
</dbReference>
<evidence type="ECO:0000313" key="3">
    <source>
        <dbReference type="Proteomes" id="UP001516400"/>
    </source>
</evidence>
<accession>A0ABD2MP85</accession>
<dbReference type="AlphaFoldDB" id="A0ABD2MP85"/>
<comment type="caution">
    <text evidence="2">The sequence shown here is derived from an EMBL/GenBank/DDBJ whole genome shotgun (WGS) entry which is preliminary data.</text>
</comment>
<gene>
    <name evidence="2" type="ORF">HHI36_007199</name>
</gene>
<feature type="compositionally biased region" description="Acidic residues" evidence="1">
    <location>
        <begin position="69"/>
        <end position="92"/>
    </location>
</feature>
<sequence>MLSTLSCPIAERGRGKYSYVRTEFFSISHGGVLMANRVDFSYAMAEFKQIWTEADLLVELKQPLFLNELSDDENESDHEAEEEIADTNEDPDYQPPKKSWM</sequence>
<proteinExistence type="predicted"/>